<dbReference type="CDD" id="cd00185">
    <property type="entry name" value="TNFRSF"/>
    <property type="match status" value="1"/>
</dbReference>
<protein>
    <recommendedName>
        <fullName evidence="8">Tyrosine-protein kinase ephrin type A/B receptor-like domain-containing protein</fullName>
    </recommendedName>
</protein>
<dbReference type="PANTHER" id="PTHR46967">
    <property type="entry name" value="INSULIN-LIKE GROWTH FACTOR BINDING PROTEIN,N-TERMINAL"/>
    <property type="match status" value="1"/>
</dbReference>
<evidence type="ECO:0000259" key="4">
    <source>
        <dbReference type="Pfam" id="PF01833"/>
    </source>
</evidence>
<evidence type="ECO:0000256" key="1">
    <source>
        <dbReference type="SAM" id="MobiDB-lite"/>
    </source>
</evidence>
<dbReference type="EMBL" id="JALJOS010000024">
    <property type="protein sequence ID" value="KAK9825613.1"/>
    <property type="molecule type" value="Genomic_DNA"/>
</dbReference>
<dbReference type="Pfam" id="PF07699">
    <property type="entry name" value="Ephrin_rec_like"/>
    <property type="match status" value="1"/>
</dbReference>
<evidence type="ECO:0000259" key="5">
    <source>
        <dbReference type="Pfam" id="PF07699"/>
    </source>
</evidence>
<keyword evidence="3" id="KW-0732">Signal</keyword>
<feature type="domain" description="IPT/TIG" evidence="4">
    <location>
        <begin position="201"/>
        <end position="284"/>
    </location>
</feature>
<gene>
    <name evidence="6" type="ORF">WJX74_010253</name>
</gene>
<feature type="compositionally biased region" description="Low complexity" evidence="1">
    <location>
        <begin position="646"/>
        <end position="661"/>
    </location>
</feature>
<keyword evidence="2" id="KW-1133">Transmembrane helix</keyword>
<evidence type="ECO:0000313" key="6">
    <source>
        <dbReference type="EMBL" id="KAK9825613.1"/>
    </source>
</evidence>
<dbReference type="CDD" id="cd00102">
    <property type="entry name" value="IPT"/>
    <property type="match status" value="1"/>
</dbReference>
<evidence type="ECO:0000313" key="7">
    <source>
        <dbReference type="Proteomes" id="UP001438707"/>
    </source>
</evidence>
<name>A0AAW1QWH3_9CHLO</name>
<feature type="compositionally biased region" description="Low complexity" evidence="1">
    <location>
        <begin position="827"/>
        <end position="836"/>
    </location>
</feature>
<feature type="signal peptide" evidence="3">
    <location>
        <begin position="1"/>
        <end position="22"/>
    </location>
</feature>
<keyword evidence="2" id="KW-0812">Transmembrane</keyword>
<feature type="domain" description="Tyrosine-protein kinase ephrin type A/B receptor-like" evidence="5">
    <location>
        <begin position="1127"/>
        <end position="1170"/>
    </location>
</feature>
<dbReference type="InterPro" id="IPR013783">
    <property type="entry name" value="Ig-like_fold"/>
</dbReference>
<organism evidence="6 7">
    <name type="scientific">Apatococcus lobatus</name>
    <dbReference type="NCBI Taxonomy" id="904363"/>
    <lineage>
        <taxon>Eukaryota</taxon>
        <taxon>Viridiplantae</taxon>
        <taxon>Chlorophyta</taxon>
        <taxon>core chlorophytes</taxon>
        <taxon>Trebouxiophyceae</taxon>
        <taxon>Chlorellales</taxon>
        <taxon>Chlorellaceae</taxon>
        <taxon>Apatococcus</taxon>
    </lineage>
</organism>
<accession>A0AAW1QWH3</accession>
<dbReference type="Gene3D" id="2.60.40.10">
    <property type="entry name" value="Immunoglobulins"/>
    <property type="match status" value="1"/>
</dbReference>
<dbReference type="InterPro" id="IPR002909">
    <property type="entry name" value="IPT_dom"/>
</dbReference>
<evidence type="ECO:0000256" key="2">
    <source>
        <dbReference type="SAM" id="Phobius"/>
    </source>
</evidence>
<comment type="caution">
    <text evidence="6">The sequence shown here is derived from an EMBL/GenBank/DDBJ whole genome shotgun (WGS) entry which is preliminary data.</text>
</comment>
<dbReference type="SUPFAM" id="SSF81296">
    <property type="entry name" value="E set domains"/>
    <property type="match status" value="1"/>
</dbReference>
<sequence length="1387" mass="145548">MRAASVCSALCLLLLFADPGASQGAPAPGTLQAVGLAPGPSLPVLPAGLSPLASLVGRVVAAEAQCPAADRSAAVYLALDGLPQSFSSANLACHFPHWQDVRNFNLTGGEVGLYAGGNQSAALLSYVQTVILAEGSSAKQQQVNTGSNAQSNESLIVQCSVPGSASSVAPVVMTQLGLPSGAQDRVLLVTSPLQQPLQRTIVQSFSPASGPSSGGTNITLQGEGLNQQLTCTFSNGSTLLASQAHIHSADRATCQTPSWPQINSTQVQLTVSWGSCRQNFTFNYYVNPLVSSVSPSQGPRYGSFDLTLNLEENLTLCDPQVRPQVMLAGAAENGTDLTIHAHVADNRRALMAAIPQTGAPLSPGQHPIKLSLNGQQFLDPSVDQPTLLSVEGPSVSMETFYIGYVEGVDMYSVSAVLEGSSFLPVTASLSISQRKLTSKGTVRNGVVVYQASPQQLRWDEGQQGLQNITITITDPGEDGLTQSALLLEITHVENADLVEHQSTSVITAAAEDDLIVSLTPVYNTVIYRPDEAIIPINIVSPRLQVPARVSYTLTSLTDANLSYIPAEARSGLIDWDLEASGVYNLSVPLEWDEIPPQAADRITLTLNVSLNAEVHGLQTNGTVLHIFGVEEGQCPPGTARQSNDTGSGWPFGGAPSPSPASESTERIVGRQLSGMAVTGSNGSAYDLSSNFKPDRADYGAMLPPEASNATLCLQPQEGRSQLAVIGPDGNSVLPFTGNKGQRHLRRSLLVEAPLVAPDAAVLAVPQEAPPPPTAPAVHAMASRAGNTALQQEVQAMCQQAAWMLMLNAGQNEFTIFVTPPGIVPQVPMAAPSKQMPSPSPSPSPALLSPSINPPAPAPSPQQENPAGVYTLSVVRLADPLHAVMGMLNVSVGKQSWTVCGSNSTQLSATNSSRAKPPCDPAQPMTVNVSANAEVVMLQPTLFMPGVQGVRVEVNGQVLSQGGDTQADQIEDTSSTTIARSNQGFLPAAVIIGLIPGVPLQVPIVVIAEDDVTSNQYVVQLTRDMAPAGATPQAAPSSFIPSGNSSMQLVENLANNNVTSVPAAEFLPAPAPPRPSDWPIPPSQEPWCSVCPAGWATQGVDAPTCEMCPKGSFAAQPLSPGCTDCPRGTYASSWGSTHCNHCIVGTFGPEEGEELCTMCPKNFTNFEDGSSGCSIPVIPGTNLRMRYAVIVSFGVFLNGTSLDSIAAKVGVNAAPEDVLDHLIKLDTATAFNISEGDVYVSSVTQLSRRVLYVNVTATLGVDVPPGASSDDVTEALDLKNLSADEAIGLLSENPDKFLGRTTKALGVSAESDGLEPTRTESRPFGDFGGGLALSWWSILIICLSGILLLGIAARVWRKRTQRLLRSLMAIVCRNPRYSQFKDVRLLPL</sequence>
<keyword evidence="7" id="KW-1185">Reference proteome</keyword>
<reference evidence="6 7" key="1">
    <citation type="journal article" date="2024" name="Nat. Commun.">
        <title>Phylogenomics reveals the evolutionary origins of lichenization in chlorophyte algae.</title>
        <authorList>
            <person name="Puginier C."/>
            <person name="Libourel C."/>
            <person name="Otte J."/>
            <person name="Skaloud P."/>
            <person name="Haon M."/>
            <person name="Grisel S."/>
            <person name="Petersen M."/>
            <person name="Berrin J.G."/>
            <person name="Delaux P.M."/>
            <person name="Dal Grande F."/>
            <person name="Keller J."/>
        </authorList>
    </citation>
    <scope>NUCLEOTIDE SEQUENCE [LARGE SCALE GENOMIC DNA]</scope>
    <source>
        <strain evidence="6 7">SAG 2145</strain>
    </source>
</reference>
<dbReference type="Proteomes" id="UP001438707">
    <property type="component" value="Unassembled WGS sequence"/>
</dbReference>
<dbReference type="InterPro" id="IPR011641">
    <property type="entry name" value="Tyr-kin_ephrin_A/B_rcpt-like"/>
</dbReference>
<dbReference type="SUPFAM" id="SSF57184">
    <property type="entry name" value="Growth factor receptor domain"/>
    <property type="match status" value="1"/>
</dbReference>
<dbReference type="InterPro" id="IPR009030">
    <property type="entry name" value="Growth_fac_rcpt_cys_sf"/>
</dbReference>
<evidence type="ECO:0008006" key="8">
    <source>
        <dbReference type="Google" id="ProtNLM"/>
    </source>
</evidence>
<dbReference type="Gene3D" id="2.10.50.10">
    <property type="entry name" value="Tumor Necrosis Factor Receptor, subunit A, domain 2"/>
    <property type="match status" value="1"/>
</dbReference>
<dbReference type="InterPro" id="IPR014756">
    <property type="entry name" value="Ig_E-set"/>
</dbReference>
<feature type="chain" id="PRO_5043833673" description="Tyrosine-protein kinase ephrin type A/B receptor-like domain-containing protein" evidence="3">
    <location>
        <begin position="23"/>
        <end position="1387"/>
    </location>
</feature>
<evidence type="ECO:0000256" key="3">
    <source>
        <dbReference type="SAM" id="SignalP"/>
    </source>
</evidence>
<dbReference type="SMART" id="SM01411">
    <property type="entry name" value="Ephrin_rec_like"/>
    <property type="match status" value="2"/>
</dbReference>
<dbReference type="Pfam" id="PF01833">
    <property type="entry name" value="TIG"/>
    <property type="match status" value="1"/>
</dbReference>
<feature type="region of interest" description="Disordered" evidence="1">
    <location>
        <begin position="636"/>
        <end position="662"/>
    </location>
</feature>
<proteinExistence type="predicted"/>
<feature type="region of interest" description="Disordered" evidence="1">
    <location>
        <begin position="827"/>
        <end position="864"/>
    </location>
</feature>
<keyword evidence="2" id="KW-0472">Membrane</keyword>
<dbReference type="PANTHER" id="PTHR46967:SF1">
    <property type="entry name" value="KERATIN-ASSOCIATED PROTEIN 16-1-LIKE"/>
    <property type="match status" value="1"/>
</dbReference>
<feature type="transmembrane region" description="Helical" evidence="2">
    <location>
        <begin position="1332"/>
        <end position="1355"/>
    </location>
</feature>